<keyword evidence="4 8" id="KW-1133">Transmembrane helix</keyword>
<dbReference type="EMBL" id="LJIJ01002141">
    <property type="protein sequence ID" value="ODM90156.1"/>
    <property type="molecule type" value="Genomic_DNA"/>
</dbReference>
<evidence type="ECO:0000256" key="3">
    <source>
        <dbReference type="ARBA" id="ARBA00022692"/>
    </source>
</evidence>
<evidence type="ECO:0000256" key="5">
    <source>
        <dbReference type="ARBA" id="ARBA00023002"/>
    </source>
</evidence>
<dbReference type="GO" id="GO:0006629">
    <property type="term" value="P:lipid metabolic process"/>
    <property type="evidence" value="ECO:0007669"/>
    <property type="project" value="UniProtKB-KW"/>
</dbReference>
<organism evidence="11 12">
    <name type="scientific">Orchesella cincta</name>
    <name type="common">Springtail</name>
    <name type="synonym">Podura cincta</name>
    <dbReference type="NCBI Taxonomy" id="48709"/>
    <lineage>
        <taxon>Eukaryota</taxon>
        <taxon>Metazoa</taxon>
        <taxon>Ecdysozoa</taxon>
        <taxon>Arthropoda</taxon>
        <taxon>Hexapoda</taxon>
        <taxon>Collembola</taxon>
        <taxon>Entomobryomorpha</taxon>
        <taxon>Entomobryoidea</taxon>
        <taxon>Orchesellidae</taxon>
        <taxon>Orchesellinae</taxon>
        <taxon>Orchesella</taxon>
    </lineage>
</organism>
<dbReference type="GO" id="GO:0016717">
    <property type="term" value="F:oxidoreductase activity, acting on paired donors, with oxidation of a pair of donors resulting in the reduction of molecular oxygen to two molecules of water"/>
    <property type="evidence" value="ECO:0007669"/>
    <property type="project" value="TreeGrafter"/>
</dbReference>
<evidence type="ECO:0000256" key="1">
    <source>
        <dbReference type="ARBA" id="ARBA00004141"/>
    </source>
</evidence>
<protein>
    <submittedName>
        <fullName evidence="11">Fatty acid desaturase 3</fullName>
    </submittedName>
</protein>
<keyword evidence="6" id="KW-0443">Lipid metabolism</keyword>
<feature type="transmembrane region" description="Helical" evidence="8">
    <location>
        <begin position="159"/>
        <end position="187"/>
    </location>
</feature>
<evidence type="ECO:0000259" key="9">
    <source>
        <dbReference type="Pfam" id="PF00173"/>
    </source>
</evidence>
<keyword evidence="7 8" id="KW-0472">Membrane</keyword>
<dbReference type="Pfam" id="PF00173">
    <property type="entry name" value="Cyt-b5"/>
    <property type="match status" value="1"/>
</dbReference>
<evidence type="ECO:0000259" key="10">
    <source>
        <dbReference type="Pfam" id="PF00487"/>
    </source>
</evidence>
<dbReference type="OrthoDB" id="260091at2759"/>
<dbReference type="InterPro" id="IPR005804">
    <property type="entry name" value="FA_desaturase_dom"/>
</dbReference>
<evidence type="ECO:0000256" key="6">
    <source>
        <dbReference type="ARBA" id="ARBA00023098"/>
    </source>
</evidence>
<name>A0A1D2MAZ5_ORCCI</name>
<evidence type="ECO:0000256" key="4">
    <source>
        <dbReference type="ARBA" id="ARBA00022989"/>
    </source>
</evidence>
<evidence type="ECO:0000256" key="2">
    <source>
        <dbReference type="ARBA" id="ARBA00009295"/>
    </source>
</evidence>
<reference evidence="11 12" key="1">
    <citation type="journal article" date="2016" name="Genome Biol. Evol.">
        <title>Gene Family Evolution Reflects Adaptation to Soil Environmental Stressors in the Genome of the Collembolan Orchesella cincta.</title>
        <authorList>
            <person name="Faddeeva-Vakhrusheva A."/>
            <person name="Derks M.F."/>
            <person name="Anvar S.Y."/>
            <person name="Agamennone V."/>
            <person name="Suring W."/>
            <person name="Smit S."/>
            <person name="van Straalen N.M."/>
            <person name="Roelofs D."/>
        </authorList>
    </citation>
    <scope>NUCLEOTIDE SEQUENCE [LARGE SCALE GENOMIC DNA]</scope>
    <source>
        <tissue evidence="11">Mixed pool</tissue>
    </source>
</reference>
<dbReference type="InterPro" id="IPR012171">
    <property type="entry name" value="Fatty_acid_desaturase"/>
</dbReference>
<dbReference type="AlphaFoldDB" id="A0A1D2MAZ5"/>
<dbReference type="PANTHER" id="PTHR19353">
    <property type="entry name" value="FATTY ACID DESATURASE 2"/>
    <property type="match status" value="1"/>
</dbReference>
<dbReference type="PANTHER" id="PTHR19353:SF88">
    <property type="entry name" value="DELTA(5) FATTY ACID DESATURASE FAT-4"/>
    <property type="match status" value="1"/>
</dbReference>
<dbReference type="SUPFAM" id="SSF55856">
    <property type="entry name" value="Cytochrome b5-like heme/steroid binding domain"/>
    <property type="match status" value="1"/>
</dbReference>
<accession>A0A1D2MAZ5</accession>
<evidence type="ECO:0000313" key="12">
    <source>
        <dbReference type="Proteomes" id="UP000094527"/>
    </source>
</evidence>
<dbReference type="InterPro" id="IPR036400">
    <property type="entry name" value="Cyt_B5-like_heme/steroid_sf"/>
</dbReference>
<keyword evidence="5" id="KW-0560">Oxidoreductase</keyword>
<dbReference type="Pfam" id="PF00487">
    <property type="entry name" value="FA_desaturase"/>
    <property type="match status" value="1"/>
</dbReference>
<dbReference type="GO" id="GO:0016020">
    <property type="term" value="C:membrane"/>
    <property type="evidence" value="ECO:0007669"/>
    <property type="project" value="UniProtKB-SubCell"/>
</dbReference>
<gene>
    <name evidence="11" type="ORF">Ocin01_16529</name>
</gene>
<keyword evidence="3 8" id="KW-0812">Transmembrane</keyword>
<comment type="subcellular location">
    <subcellularLocation>
        <location evidence="1">Membrane</location>
        <topology evidence="1">Multi-pass membrane protein</topology>
    </subcellularLocation>
</comment>
<dbReference type="OMA" id="FGGMQYQ"/>
<dbReference type="Proteomes" id="UP000094527">
    <property type="component" value="Unassembled WGS sequence"/>
</dbReference>
<dbReference type="Gene3D" id="3.10.120.10">
    <property type="entry name" value="Cytochrome b5-like heme/steroid binding domain"/>
    <property type="match status" value="1"/>
</dbReference>
<dbReference type="STRING" id="48709.A0A1D2MAZ5"/>
<keyword evidence="12" id="KW-1185">Reference proteome</keyword>
<evidence type="ECO:0000256" key="8">
    <source>
        <dbReference type="SAM" id="Phobius"/>
    </source>
</evidence>
<evidence type="ECO:0000256" key="7">
    <source>
        <dbReference type="ARBA" id="ARBA00023136"/>
    </source>
</evidence>
<proteinExistence type="inferred from homology"/>
<feature type="domain" description="Fatty acid desaturase" evidence="10">
    <location>
        <begin position="182"/>
        <end position="424"/>
    </location>
</feature>
<comment type="caution">
    <text evidence="11">The sequence shown here is derived from an EMBL/GenBank/DDBJ whole genome shotgun (WGS) entry which is preliminary data.</text>
</comment>
<dbReference type="CDD" id="cd03506">
    <property type="entry name" value="Delta6-FADS-like"/>
    <property type="match status" value="1"/>
</dbReference>
<comment type="similarity">
    <text evidence="2">Belongs to the fatty acid desaturase type 1 family.</text>
</comment>
<feature type="domain" description="Cytochrome b5 heme-binding" evidence="9">
    <location>
        <begin position="45"/>
        <end position="97"/>
    </location>
</feature>
<dbReference type="PIRSF" id="PIRSF015921">
    <property type="entry name" value="FA_sphinglp_des"/>
    <property type="match status" value="1"/>
</dbReference>
<evidence type="ECO:0000313" key="11">
    <source>
        <dbReference type="EMBL" id="ODM90156.1"/>
    </source>
</evidence>
<sequence>MELQNPELSIRPADEEYGFGKNFSGTFETLLRQERDTVPKMEEKSEKKFEILYDGYYYDVTEFAKRHPGGDVINLYKDGDDATIPIQQFHYRSLKTVMAKMKGLSRRPATDVNNNLEPSVKSRHDELTKDFLKLFKEIEAEGIMKAEPLVFGYKMFQNFVLFVIGLIFVHLFGVNSLICRGLGIIFITFAGGQFLWQGHEGGHNSFTGIPKLDRIGQIFSYGVIYGMSASSWNYTHTEHHAMPQHETKDADLKTLPLIAFNQCLLRNGRKPNFWMKYQHLLFVLCDTFIVVQTWKLNHHIKFAWKNRCYGDLICMAIHYALVPILGGVTNWLIITWLSSIYILGNLILSHTHYPVVKEGQKLHWVEYAFIYTTNVRSSWWVDWWMGQLNNQIEHHLFPTMPQYKGKLIRNKVKAFAKRHGLPYQLCSYWEAVQTAYNNLENVASEIRQM</sequence>
<dbReference type="InterPro" id="IPR001199">
    <property type="entry name" value="Cyt_B5-like_heme/steroid-bd"/>
</dbReference>